<organism evidence="1">
    <name type="scientific">Physcomitrium patens</name>
    <name type="common">Spreading-leaved earth moss</name>
    <name type="synonym">Physcomitrella patens</name>
    <dbReference type="NCBI Taxonomy" id="3218"/>
    <lineage>
        <taxon>Eukaryota</taxon>
        <taxon>Viridiplantae</taxon>
        <taxon>Streptophyta</taxon>
        <taxon>Embryophyta</taxon>
        <taxon>Bryophyta</taxon>
        <taxon>Bryophytina</taxon>
        <taxon>Bryopsida</taxon>
        <taxon>Funariidae</taxon>
        <taxon>Funariales</taxon>
        <taxon>Funariaceae</taxon>
        <taxon>Physcomitrium</taxon>
    </lineage>
</organism>
<accession>A0A2K1K6D9</accession>
<dbReference type="EMBL" id="ABEU02000008">
    <property type="protein sequence ID" value="PNR49341.1"/>
    <property type="molecule type" value="Genomic_DNA"/>
</dbReference>
<reference evidence="2" key="3">
    <citation type="submission" date="2020-12" db="UniProtKB">
        <authorList>
            <consortium name="EnsemblPlants"/>
        </authorList>
    </citation>
    <scope>IDENTIFICATION</scope>
</reference>
<gene>
    <name evidence="1" type="ORF">PHYPA_011237</name>
</gene>
<dbReference type="Gramene" id="Pp3c8_6630V3.1">
    <property type="protein sequence ID" value="PAC:32964779.CDS.1"/>
    <property type="gene ID" value="Pp3c8_6630"/>
</dbReference>
<dbReference type="EnsemblPlants" id="Pp3c8_6630V3.1">
    <property type="protein sequence ID" value="PAC:32964779.CDS.1"/>
    <property type="gene ID" value="Pp3c8_6630"/>
</dbReference>
<evidence type="ECO:0000313" key="3">
    <source>
        <dbReference type="Proteomes" id="UP000006727"/>
    </source>
</evidence>
<dbReference type="InParanoid" id="A0A2K1K6D9"/>
<dbReference type="AlphaFoldDB" id="A0A2K1K6D9"/>
<protein>
    <submittedName>
        <fullName evidence="1 2">Uncharacterized protein</fullName>
    </submittedName>
</protein>
<reference evidence="1 3" key="2">
    <citation type="journal article" date="2018" name="Plant J.">
        <title>The Physcomitrella patens chromosome-scale assembly reveals moss genome structure and evolution.</title>
        <authorList>
            <person name="Lang D."/>
            <person name="Ullrich K.K."/>
            <person name="Murat F."/>
            <person name="Fuchs J."/>
            <person name="Jenkins J."/>
            <person name="Haas F.B."/>
            <person name="Piednoel M."/>
            <person name="Gundlach H."/>
            <person name="Van Bel M."/>
            <person name="Meyberg R."/>
            <person name="Vives C."/>
            <person name="Morata J."/>
            <person name="Symeonidi A."/>
            <person name="Hiss M."/>
            <person name="Muchero W."/>
            <person name="Kamisugi Y."/>
            <person name="Saleh O."/>
            <person name="Blanc G."/>
            <person name="Decker E.L."/>
            <person name="van Gessel N."/>
            <person name="Grimwood J."/>
            <person name="Hayes R.D."/>
            <person name="Graham S.W."/>
            <person name="Gunter L.E."/>
            <person name="McDaniel S.F."/>
            <person name="Hoernstein S.N.W."/>
            <person name="Larsson A."/>
            <person name="Li F.W."/>
            <person name="Perroud P.F."/>
            <person name="Phillips J."/>
            <person name="Ranjan P."/>
            <person name="Rokshar D.S."/>
            <person name="Rothfels C.J."/>
            <person name="Schneider L."/>
            <person name="Shu S."/>
            <person name="Stevenson D.W."/>
            <person name="Thummler F."/>
            <person name="Tillich M."/>
            <person name="Villarreal Aguilar J.C."/>
            <person name="Widiez T."/>
            <person name="Wong G.K."/>
            <person name="Wymore A."/>
            <person name="Zhang Y."/>
            <person name="Zimmer A.D."/>
            <person name="Quatrano R.S."/>
            <person name="Mayer K.F.X."/>
            <person name="Goodstein D."/>
            <person name="Casacuberta J.M."/>
            <person name="Vandepoele K."/>
            <person name="Reski R."/>
            <person name="Cuming A.C."/>
            <person name="Tuskan G.A."/>
            <person name="Maumus F."/>
            <person name="Salse J."/>
            <person name="Schmutz J."/>
            <person name="Rensing S.A."/>
        </authorList>
    </citation>
    <scope>NUCLEOTIDE SEQUENCE [LARGE SCALE GENOMIC DNA]</scope>
    <source>
        <strain evidence="2 3">cv. Gransden 2004</strain>
    </source>
</reference>
<proteinExistence type="predicted"/>
<dbReference type="PaxDb" id="3218-PP1S8_78V6.1"/>
<dbReference type="Proteomes" id="UP000006727">
    <property type="component" value="Chromosome 8"/>
</dbReference>
<evidence type="ECO:0000313" key="1">
    <source>
        <dbReference type="EMBL" id="PNR49341.1"/>
    </source>
</evidence>
<dbReference type="Gramene" id="Pp3c8_6630V3.2">
    <property type="protein sequence ID" value="PAC:32964780.CDS.1"/>
    <property type="gene ID" value="Pp3c8_6630"/>
</dbReference>
<reference evidence="1 3" key="1">
    <citation type="journal article" date="2008" name="Science">
        <title>The Physcomitrella genome reveals evolutionary insights into the conquest of land by plants.</title>
        <authorList>
            <person name="Rensing S."/>
            <person name="Lang D."/>
            <person name="Zimmer A."/>
            <person name="Terry A."/>
            <person name="Salamov A."/>
            <person name="Shapiro H."/>
            <person name="Nishiyama T."/>
            <person name="Perroud P.-F."/>
            <person name="Lindquist E."/>
            <person name="Kamisugi Y."/>
            <person name="Tanahashi T."/>
            <person name="Sakakibara K."/>
            <person name="Fujita T."/>
            <person name="Oishi K."/>
            <person name="Shin-I T."/>
            <person name="Kuroki Y."/>
            <person name="Toyoda A."/>
            <person name="Suzuki Y."/>
            <person name="Hashimoto A."/>
            <person name="Yamaguchi K."/>
            <person name="Sugano A."/>
            <person name="Kohara Y."/>
            <person name="Fujiyama A."/>
            <person name="Anterola A."/>
            <person name="Aoki S."/>
            <person name="Ashton N."/>
            <person name="Barbazuk W.B."/>
            <person name="Barker E."/>
            <person name="Bennetzen J."/>
            <person name="Bezanilla M."/>
            <person name="Blankenship R."/>
            <person name="Cho S.H."/>
            <person name="Dutcher S."/>
            <person name="Estelle M."/>
            <person name="Fawcett J.A."/>
            <person name="Gundlach H."/>
            <person name="Hanada K."/>
            <person name="Heyl A."/>
            <person name="Hicks K.A."/>
            <person name="Hugh J."/>
            <person name="Lohr M."/>
            <person name="Mayer K."/>
            <person name="Melkozernov A."/>
            <person name="Murata T."/>
            <person name="Nelson D."/>
            <person name="Pils B."/>
            <person name="Prigge M."/>
            <person name="Reiss B."/>
            <person name="Renner T."/>
            <person name="Rombauts S."/>
            <person name="Rushton P."/>
            <person name="Sanderfoot A."/>
            <person name="Schween G."/>
            <person name="Shiu S.-H."/>
            <person name="Stueber K."/>
            <person name="Theodoulou F.L."/>
            <person name="Tu H."/>
            <person name="Van de Peer Y."/>
            <person name="Verrier P.J."/>
            <person name="Waters E."/>
            <person name="Wood A."/>
            <person name="Yang L."/>
            <person name="Cove D."/>
            <person name="Cuming A."/>
            <person name="Hasebe M."/>
            <person name="Lucas S."/>
            <person name="Mishler D.B."/>
            <person name="Reski R."/>
            <person name="Grigoriev I."/>
            <person name="Quatrano R.S."/>
            <person name="Boore J.L."/>
        </authorList>
    </citation>
    <scope>NUCLEOTIDE SEQUENCE [LARGE SCALE GENOMIC DNA]</scope>
    <source>
        <strain evidence="2 3">cv. Gransden 2004</strain>
    </source>
</reference>
<keyword evidence="3" id="KW-1185">Reference proteome</keyword>
<evidence type="ECO:0000313" key="2">
    <source>
        <dbReference type="EnsemblPlants" id="PAC:32964779.CDS.1"/>
    </source>
</evidence>
<dbReference type="EnsemblPlants" id="Pp3c8_6630V3.2">
    <property type="protein sequence ID" value="PAC:32964780.CDS.1"/>
    <property type="gene ID" value="Pp3c8_6630"/>
</dbReference>
<name>A0A2K1K6D9_PHYPA</name>
<sequence length="122" mass="13820">MSEAARAPSEVCNNRGHLWALSVHRGKCTNANKHVDYPLVTPISTCTQRQKSGIMMLISNSRLLHMLTAAWVYYNANQIRHCIGMLGMGDFKVCVSWGGRKELDDKKRSIQGDIINFEQLRE</sequence>